<proteinExistence type="predicted"/>
<keyword evidence="1" id="KW-0547">Nucleotide-binding</keyword>
<dbReference type="SUPFAM" id="SSF46689">
    <property type="entry name" value="Homeodomain-like"/>
    <property type="match status" value="1"/>
</dbReference>
<dbReference type="InterPro" id="IPR009057">
    <property type="entry name" value="Homeodomain-like_sf"/>
</dbReference>
<dbReference type="Pfam" id="PF02954">
    <property type="entry name" value="HTH_8"/>
    <property type="match status" value="1"/>
</dbReference>
<dbReference type="Gene3D" id="3.40.50.300">
    <property type="entry name" value="P-loop containing nucleotide triphosphate hydrolases"/>
    <property type="match status" value="1"/>
</dbReference>
<dbReference type="InterPro" id="IPR011006">
    <property type="entry name" value="CheY-like_superfamily"/>
</dbReference>
<reference evidence="10 11" key="1">
    <citation type="submission" date="2020-03" db="EMBL/GenBank/DDBJ databases">
        <title>Genomic Encyclopedia of Type Strains, Phase IV (KMG-IV): sequencing the most valuable type-strain genomes for metagenomic binning, comparative biology and taxonomic classification.</title>
        <authorList>
            <person name="Goeker M."/>
        </authorList>
    </citation>
    <scope>NUCLEOTIDE SEQUENCE [LARGE SCALE GENOMIC DNA]</scope>
    <source>
        <strain evidence="10 11">DSM 102865</strain>
    </source>
</reference>
<dbReference type="InterPro" id="IPR002078">
    <property type="entry name" value="Sigma_54_int"/>
</dbReference>
<comment type="caution">
    <text evidence="10">The sequence shown here is derived from an EMBL/GenBank/DDBJ whole genome shotgun (WGS) entry which is preliminary data.</text>
</comment>
<dbReference type="PROSITE" id="PS50045">
    <property type="entry name" value="SIGMA54_INTERACT_4"/>
    <property type="match status" value="1"/>
</dbReference>
<dbReference type="InterPro" id="IPR025662">
    <property type="entry name" value="Sigma_54_int_dom_ATP-bd_1"/>
</dbReference>
<feature type="region of interest" description="Disordered" evidence="7">
    <location>
        <begin position="122"/>
        <end position="148"/>
    </location>
</feature>
<evidence type="ECO:0000259" key="9">
    <source>
        <dbReference type="PROSITE" id="PS50110"/>
    </source>
</evidence>
<evidence type="ECO:0000256" key="5">
    <source>
        <dbReference type="ARBA" id="ARBA00023163"/>
    </source>
</evidence>
<evidence type="ECO:0000313" key="10">
    <source>
        <dbReference type="EMBL" id="NIJ53325.1"/>
    </source>
</evidence>
<feature type="compositionally biased region" description="Polar residues" evidence="7">
    <location>
        <begin position="130"/>
        <end position="141"/>
    </location>
</feature>
<keyword evidence="5" id="KW-0804">Transcription</keyword>
<dbReference type="Proteomes" id="UP001179181">
    <property type="component" value="Unassembled WGS sequence"/>
</dbReference>
<dbReference type="InterPro" id="IPR003593">
    <property type="entry name" value="AAA+_ATPase"/>
</dbReference>
<evidence type="ECO:0000313" key="11">
    <source>
        <dbReference type="Proteomes" id="UP001179181"/>
    </source>
</evidence>
<name>A0ABX0UNS9_9BACT</name>
<dbReference type="InterPro" id="IPR027417">
    <property type="entry name" value="P-loop_NTPase"/>
</dbReference>
<dbReference type="CDD" id="cd00156">
    <property type="entry name" value="REC"/>
    <property type="match status" value="1"/>
</dbReference>
<dbReference type="Pfam" id="PF00072">
    <property type="entry name" value="Response_reg"/>
    <property type="match status" value="1"/>
</dbReference>
<dbReference type="PANTHER" id="PTHR32071:SF81">
    <property type="entry name" value="PROPIONATE CATABOLISM OPERON REGULATORY PROTEIN"/>
    <property type="match status" value="1"/>
</dbReference>
<dbReference type="InterPro" id="IPR058031">
    <property type="entry name" value="AAA_lid_NorR"/>
</dbReference>
<dbReference type="InterPro" id="IPR001789">
    <property type="entry name" value="Sig_transdc_resp-reg_receiver"/>
</dbReference>
<dbReference type="PROSITE" id="PS00688">
    <property type="entry name" value="SIGMA54_INTERACT_3"/>
    <property type="match status" value="1"/>
</dbReference>
<feature type="domain" description="Sigma-54 factor interaction" evidence="8">
    <location>
        <begin position="158"/>
        <end position="387"/>
    </location>
</feature>
<dbReference type="CDD" id="cd00009">
    <property type="entry name" value="AAA"/>
    <property type="match status" value="1"/>
</dbReference>
<keyword evidence="11" id="KW-1185">Reference proteome</keyword>
<dbReference type="PANTHER" id="PTHR32071">
    <property type="entry name" value="TRANSCRIPTIONAL REGULATORY PROTEIN"/>
    <property type="match status" value="1"/>
</dbReference>
<feature type="domain" description="Response regulatory" evidence="9">
    <location>
        <begin position="3"/>
        <end position="117"/>
    </location>
</feature>
<evidence type="ECO:0000256" key="7">
    <source>
        <dbReference type="SAM" id="MobiDB-lite"/>
    </source>
</evidence>
<accession>A0ABX0UNS9</accession>
<organism evidence="10 11">
    <name type="scientific">Dyadobacter arcticus</name>
    <dbReference type="NCBI Taxonomy" id="1078754"/>
    <lineage>
        <taxon>Bacteria</taxon>
        <taxon>Pseudomonadati</taxon>
        <taxon>Bacteroidota</taxon>
        <taxon>Cytophagia</taxon>
        <taxon>Cytophagales</taxon>
        <taxon>Spirosomataceae</taxon>
        <taxon>Dyadobacter</taxon>
    </lineage>
</organism>
<dbReference type="SUPFAM" id="SSF52540">
    <property type="entry name" value="P-loop containing nucleoside triphosphate hydrolases"/>
    <property type="match status" value="1"/>
</dbReference>
<keyword evidence="2" id="KW-0067">ATP-binding</keyword>
<gene>
    <name evidence="10" type="ORF">FHS68_002495</name>
</gene>
<dbReference type="PROSITE" id="PS00676">
    <property type="entry name" value="SIGMA54_INTERACT_2"/>
    <property type="match status" value="1"/>
</dbReference>
<dbReference type="PRINTS" id="PR01590">
    <property type="entry name" value="HTHFIS"/>
</dbReference>
<sequence>MKKIVVVDDEADICFLLKRFLSKNDFIVETAQNGKDGLALIESLSPDLVMTDFRLGDITGTDLLTAIKSKRPNVPVLIITGYSDIKIAVSVMKLGAYDYITKPLFPDEILVTVKKAIADAESSKDEEQEYTTAVSSGQPSENAKPVRKASSRMKAGYVMGQSDVSDNLFRQVDLVAPTNFSVIIYGESGSGKEAIAQEIHNRSKRRDMPFVAMDCGAISKELAGSELFGHEKGSFTGALQTKIGHFEMANGGTLFLDEVSNLSYEIQVALLRVVQERKMRRIGGSKEIDLDVRILVASNEKLLESAKSGKFREDLYYRFNEFTIEVPALRNRKDDLMLFAGAFLETTNVELGKNVSGFSDEVKNDFLTYSWPGNLRELKNVIKRATLLSDGELIEEKSLPFEIVNYKKLKDLDEEPAAPNVSVLAGTIESASDIEDSKPSLKTVANEAEYDMIMQVLRDVNFNKSKAARLLNIDRKTLYNKMKQFDI</sequence>
<evidence type="ECO:0000256" key="3">
    <source>
        <dbReference type="ARBA" id="ARBA00023015"/>
    </source>
</evidence>
<dbReference type="SMART" id="SM00382">
    <property type="entry name" value="AAA"/>
    <property type="match status" value="1"/>
</dbReference>
<dbReference type="Gene3D" id="3.40.50.2300">
    <property type="match status" value="1"/>
</dbReference>
<dbReference type="SUPFAM" id="SSF52172">
    <property type="entry name" value="CheY-like"/>
    <property type="match status" value="1"/>
</dbReference>
<dbReference type="Pfam" id="PF25601">
    <property type="entry name" value="AAA_lid_14"/>
    <property type="match status" value="1"/>
</dbReference>
<dbReference type="EMBL" id="JAASQJ010000002">
    <property type="protein sequence ID" value="NIJ53325.1"/>
    <property type="molecule type" value="Genomic_DNA"/>
</dbReference>
<evidence type="ECO:0000256" key="1">
    <source>
        <dbReference type="ARBA" id="ARBA00022741"/>
    </source>
</evidence>
<keyword evidence="6" id="KW-0597">Phosphoprotein</keyword>
<dbReference type="RefSeq" id="WP_167270334.1">
    <property type="nucleotide sequence ID" value="NZ_JAASQJ010000002.1"/>
</dbReference>
<evidence type="ECO:0000259" key="8">
    <source>
        <dbReference type="PROSITE" id="PS50045"/>
    </source>
</evidence>
<feature type="modified residue" description="4-aspartylphosphate" evidence="6">
    <location>
        <position position="52"/>
    </location>
</feature>
<dbReference type="PROSITE" id="PS00675">
    <property type="entry name" value="SIGMA54_INTERACT_1"/>
    <property type="match status" value="1"/>
</dbReference>
<keyword evidence="4" id="KW-0238">DNA-binding</keyword>
<dbReference type="InterPro" id="IPR025944">
    <property type="entry name" value="Sigma_54_int_dom_CS"/>
</dbReference>
<keyword evidence="3" id="KW-0805">Transcription regulation</keyword>
<dbReference type="Pfam" id="PF00158">
    <property type="entry name" value="Sigma54_activat"/>
    <property type="match status" value="1"/>
</dbReference>
<dbReference type="Gene3D" id="1.10.8.60">
    <property type="match status" value="1"/>
</dbReference>
<dbReference type="Gene3D" id="1.10.10.60">
    <property type="entry name" value="Homeodomain-like"/>
    <property type="match status" value="1"/>
</dbReference>
<evidence type="ECO:0000256" key="6">
    <source>
        <dbReference type="PROSITE-ProRule" id="PRU00169"/>
    </source>
</evidence>
<evidence type="ECO:0000256" key="4">
    <source>
        <dbReference type="ARBA" id="ARBA00023125"/>
    </source>
</evidence>
<protein>
    <submittedName>
        <fullName evidence="10">Two-component system response regulator HydG</fullName>
    </submittedName>
</protein>
<dbReference type="SMART" id="SM00448">
    <property type="entry name" value="REC"/>
    <property type="match status" value="1"/>
</dbReference>
<dbReference type="PROSITE" id="PS50110">
    <property type="entry name" value="RESPONSE_REGULATORY"/>
    <property type="match status" value="1"/>
</dbReference>
<evidence type="ECO:0000256" key="2">
    <source>
        <dbReference type="ARBA" id="ARBA00022840"/>
    </source>
</evidence>
<dbReference type="InterPro" id="IPR002197">
    <property type="entry name" value="HTH_Fis"/>
</dbReference>
<dbReference type="InterPro" id="IPR025943">
    <property type="entry name" value="Sigma_54_int_dom_ATP-bd_2"/>
</dbReference>